<dbReference type="GO" id="GO:0009982">
    <property type="term" value="F:pseudouridine synthase activity"/>
    <property type="evidence" value="ECO:0007669"/>
    <property type="project" value="InterPro"/>
</dbReference>
<dbReference type="InterPro" id="IPR006145">
    <property type="entry name" value="PsdUridine_synth_RsuA/RluA"/>
</dbReference>
<keyword evidence="1" id="KW-0413">Isomerase</keyword>
<dbReference type="PANTHER" id="PTHR21600">
    <property type="entry name" value="MITOCHONDRIAL RNA PSEUDOURIDINE SYNTHASE"/>
    <property type="match status" value="1"/>
</dbReference>
<reference evidence="3" key="1">
    <citation type="journal article" date="2014" name="Int. J. Syst. Evol. Microbiol.">
        <title>Complete genome sequence of Corynebacterium casei LMG S-19264T (=DSM 44701T), isolated from a smear-ripened cheese.</title>
        <authorList>
            <consortium name="US DOE Joint Genome Institute (JGI-PGF)"/>
            <person name="Walter F."/>
            <person name="Albersmeier A."/>
            <person name="Kalinowski J."/>
            <person name="Ruckert C."/>
        </authorList>
    </citation>
    <scope>NUCLEOTIDE SEQUENCE</scope>
    <source>
        <strain evidence="3">KCTC 12368</strain>
    </source>
</reference>
<dbReference type="Gene3D" id="3.30.2350.10">
    <property type="entry name" value="Pseudouridine synthase"/>
    <property type="match status" value="1"/>
</dbReference>
<dbReference type="Pfam" id="PF00849">
    <property type="entry name" value="PseudoU_synth_2"/>
    <property type="match status" value="1"/>
</dbReference>
<accession>A0A918Q717</accession>
<dbReference type="SUPFAM" id="SSF55120">
    <property type="entry name" value="Pseudouridine synthase"/>
    <property type="match status" value="1"/>
</dbReference>
<dbReference type="Proteomes" id="UP000619457">
    <property type="component" value="Unassembled WGS sequence"/>
</dbReference>
<keyword evidence="4" id="KW-1185">Reference proteome</keyword>
<evidence type="ECO:0000313" key="4">
    <source>
        <dbReference type="Proteomes" id="UP000619457"/>
    </source>
</evidence>
<dbReference type="PANTHER" id="PTHR21600:SF56">
    <property type="entry name" value="TRNA PSEUDOURIDINE SYNTHASE C"/>
    <property type="match status" value="1"/>
</dbReference>
<dbReference type="InterPro" id="IPR050188">
    <property type="entry name" value="RluA_PseudoU_synthase"/>
</dbReference>
<dbReference type="GO" id="GO:0003723">
    <property type="term" value="F:RNA binding"/>
    <property type="evidence" value="ECO:0007669"/>
    <property type="project" value="InterPro"/>
</dbReference>
<dbReference type="GO" id="GO:0140098">
    <property type="term" value="F:catalytic activity, acting on RNA"/>
    <property type="evidence" value="ECO:0007669"/>
    <property type="project" value="UniProtKB-ARBA"/>
</dbReference>
<reference evidence="3" key="2">
    <citation type="submission" date="2020-09" db="EMBL/GenBank/DDBJ databases">
        <authorList>
            <person name="Sun Q."/>
            <person name="Kim S."/>
        </authorList>
    </citation>
    <scope>NUCLEOTIDE SEQUENCE</scope>
    <source>
        <strain evidence="3">KCTC 12368</strain>
    </source>
</reference>
<dbReference type="GO" id="GO:0000455">
    <property type="term" value="P:enzyme-directed rRNA pseudouridine synthesis"/>
    <property type="evidence" value="ECO:0007669"/>
    <property type="project" value="TreeGrafter"/>
</dbReference>
<name>A0A918Q717_9BACT</name>
<organism evidence="3 4">
    <name type="scientific">Echinicola pacifica</name>
    <dbReference type="NCBI Taxonomy" id="346377"/>
    <lineage>
        <taxon>Bacteria</taxon>
        <taxon>Pseudomonadati</taxon>
        <taxon>Bacteroidota</taxon>
        <taxon>Cytophagia</taxon>
        <taxon>Cytophagales</taxon>
        <taxon>Cyclobacteriaceae</taxon>
        <taxon>Echinicola</taxon>
    </lineage>
</organism>
<comment type="caution">
    <text evidence="3">The sequence shown here is derived from an EMBL/GenBank/DDBJ whole genome shotgun (WGS) entry which is preliminary data.</text>
</comment>
<evidence type="ECO:0000259" key="2">
    <source>
        <dbReference type="Pfam" id="PF00849"/>
    </source>
</evidence>
<dbReference type="EMBL" id="BMWX01000004">
    <property type="protein sequence ID" value="GGZ32828.1"/>
    <property type="molecule type" value="Genomic_DNA"/>
</dbReference>
<proteinExistence type="predicted"/>
<evidence type="ECO:0000313" key="3">
    <source>
        <dbReference type="EMBL" id="GGZ32828.1"/>
    </source>
</evidence>
<feature type="domain" description="Pseudouridine synthase RsuA/RluA-like" evidence="2">
    <location>
        <begin position="11"/>
        <end position="164"/>
    </location>
</feature>
<evidence type="ECO:0000256" key="1">
    <source>
        <dbReference type="ARBA" id="ARBA00023235"/>
    </source>
</evidence>
<protein>
    <submittedName>
        <fullName evidence="3">tRNA pseudouridine synthase C</fullName>
    </submittedName>
</protein>
<gene>
    <name evidence="3" type="primary">truC</name>
    <name evidence="3" type="ORF">GCM10007049_28050</name>
</gene>
<dbReference type="AlphaFoldDB" id="A0A918Q717"/>
<sequence length="245" mass="28655">MELEILFEDEHYIAVNKPAGMMVHRSSLAKDETVVFALQVLRDQIGQKVHPVHRIDRPTSGLLWFAKSREAVAPMQLHYVNHSIEKYYLAIVRGYTKSAEALVDHPLKKHLTKELQEAQTAYKSLARVEIPVQSSPMHQTSRYSLIRAFPHTGRMHQIRRHMAHERNYIIGDTTHGDNRQNRFFRSHFDRPQMLLHAWNCKFAHPYTQQPIEVHASLPQYYEKLFREFGWNESELGIHIGEGKSI</sequence>
<dbReference type="InterPro" id="IPR020103">
    <property type="entry name" value="PsdUridine_synth_cat_dom_sf"/>
</dbReference>
<dbReference type="RefSeq" id="WP_026236066.1">
    <property type="nucleotide sequence ID" value="NZ_BMWX01000004.1"/>
</dbReference>